<evidence type="ECO:0000256" key="3">
    <source>
        <dbReference type="ARBA" id="ARBA00022801"/>
    </source>
</evidence>
<comment type="similarity">
    <text evidence="2 5">Belongs to the Ap4A hydrolase family.</text>
</comment>
<feature type="domain" description="Calcineurin-like phosphoesterase" evidence="6">
    <location>
        <begin position="4"/>
        <end position="121"/>
    </location>
</feature>
<dbReference type="PANTHER" id="PTHR40942:SF4">
    <property type="entry name" value="CYTOCHROME C5"/>
    <property type="match status" value="1"/>
</dbReference>
<evidence type="ECO:0000259" key="6">
    <source>
        <dbReference type="Pfam" id="PF00149"/>
    </source>
</evidence>
<dbReference type="Proteomes" id="UP000244173">
    <property type="component" value="Chromosome"/>
</dbReference>
<keyword evidence="3 5" id="KW-0378">Hydrolase</keyword>
<evidence type="ECO:0000313" key="8">
    <source>
        <dbReference type="Proteomes" id="UP000244173"/>
    </source>
</evidence>
<dbReference type="Gene3D" id="3.60.21.10">
    <property type="match status" value="1"/>
</dbReference>
<dbReference type="InterPro" id="IPR029052">
    <property type="entry name" value="Metallo-depent_PP-like"/>
</dbReference>
<dbReference type="KEGG" id="maer:DAI18_09065"/>
<dbReference type="NCBIfam" id="NF001204">
    <property type="entry name" value="PRK00166.1"/>
    <property type="match status" value="1"/>
</dbReference>
<keyword evidence="8" id="KW-1185">Reference proteome</keyword>
<evidence type="ECO:0000313" key="7">
    <source>
        <dbReference type="EMBL" id="AVY94175.1"/>
    </source>
</evidence>
<dbReference type="EC" id="3.6.1.41" evidence="5"/>
<name>A0A2S0PA15_9NEIS</name>
<organism evidence="7 8">
    <name type="scientific">Microvirgula aerodenitrificans</name>
    <dbReference type="NCBI Taxonomy" id="57480"/>
    <lineage>
        <taxon>Bacteria</taxon>
        <taxon>Pseudomonadati</taxon>
        <taxon>Pseudomonadota</taxon>
        <taxon>Betaproteobacteria</taxon>
        <taxon>Neisseriales</taxon>
        <taxon>Aquaspirillaceae</taxon>
        <taxon>Microvirgula</taxon>
    </lineage>
</organism>
<accession>A0A2S0PA15</accession>
<dbReference type="CDD" id="cd07422">
    <property type="entry name" value="MPP_ApaH"/>
    <property type="match status" value="1"/>
</dbReference>
<evidence type="ECO:0000256" key="5">
    <source>
        <dbReference type="HAMAP-Rule" id="MF_00199"/>
    </source>
</evidence>
<dbReference type="NCBIfam" id="TIGR00668">
    <property type="entry name" value="apaH"/>
    <property type="match status" value="1"/>
</dbReference>
<protein>
    <recommendedName>
        <fullName evidence="5">Bis(5'-nucleosyl)-tetraphosphatase, symmetrical</fullName>
        <ecNumber evidence="5">3.6.1.41</ecNumber>
    </recommendedName>
    <alternativeName>
        <fullName evidence="5">Ap4A hydrolase</fullName>
    </alternativeName>
    <alternativeName>
        <fullName evidence="5">Diadenosine 5',5'''-P1,P4-tetraphosphate pyrophosphohydrolase</fullName>
    </alternativeName>
    <alternativeName>
        <fullName evidence="5">Diadenosine tetraphosphatase</fullName>
    </alternativeName>
</protein>
<dbReference type="Pfam" id="PF00149">
    <property type="entry name" value="Metallophos"/>
    <property type="match status" value="1"/>
</dbReference>
<proteinExistence type="inferred from homology"/>
<evidence type="ECO:0000256" key="4">
    <source>
        <dbReference type="ARBA" id="ARBA00049417"/>
    </source>
</evidence>
<comment type="function">
    <text evidence="1 5">Hydrolyzes diadenosine 5',5'''-P1,P4-tetraphosphate to yield ADP.</text>
</comment>
<dbReference type="EMBL" id="CP028519">
    <property type="protein sequence ID" value="AVY94175.1"/>
    <property type="molecule type" value="Genomic_DNA"/>
</dbReference>
<dbReference type="InterPro" id="IPR004617">
    <property type="entry name" value="ApaH"/>
</dbReference>
<dbReference type="OrthoDB" id="9807890at2"/>
<dbReference type="PANTHER" id="PTHR40942">
    <property type="match status" value="1"/>
</dbReference>
<comment type="catalytic activity">
    <reaction evidence="4 5">
        <text>P(1),P(4)-bis(5'-adenosyl) tetraphosphate + H2O = 2 ADP + 2 H(+)</text>
        <dbReference type="Rhea" id="RHEA:24252"/>
        <dbReference type="ChEBI" id="CHEBI:15377"/>
        <dbReference type="ChEBI" id="CHEBI:15378"/>
        <dbReference type="ChEBI" id="CHEBI:58141"/>
        <dbReference type="ChEBI" id="CHEBI:456216"/>
        <dbReference type="EC" id="3.6.1.41"/>
    </reaction>
</comment>
<dbReference type="SUPFAM" id="SSF56300">
    <property type="entry name" value="Metallo-dependent phosphatases"/>
    <property type="match status" value="1"/>
</dbReference>
<dbReference type="AlphaFoldDB" id="A0A2S0PA15"/>
<dbReference type="HAMAP" id="MF_00199">
    <property type="entry name" value="ApaH"/>
    <property type="match status" value="1"/>
</dbReference>
<dbReference type="GO" id="GO:0008803">
    <property type="term" value="F:bis(5'-nucleosyl)-tetraphosphatase (symmetrical) activity"/>
    <property type="evidence" value="ECO:0007669"/>
    <property type="project" value="UniProtKB-UniRule"/>
</dbReference>
<sequence>MATYAIGDIQGCFRQFEQLLRLIDFSPSRDHLWLTGDLVNRGPDSLGMLRWAFKYQDSLSMVLGNHDLHLLAVSEGFGRVKPDDTLLDILDAADGKILLDWLRMQPLMIAGEGYAMVHAGLLPSWSIRKALRLAEEVEAELSGPNYRAFFSRMYGNKPVRWSDDLKGIDRLRMIVNVMTRMRLITRDGELDLAFKGELADAPASLIAWFDAPNPRWSDTPLIFGHWSALGLRLDDRVLAIDTGCLWGGSLTAVRLSDRQAFQLPCPTFRPVQQAA</sequence>
<evidence type="ECO:0000256" key="2">
    <source>
        <dbReference type="ARBA" id="ARBA00005419"/>
    </source>
</evidence>
<dbReference type="PIRSF" id="PIRSF000903">
    <property type="entry name" value="B5n-ttraPtase_sm"/>
    <property type="match status" value="1"/>
</dbReference>
<gene>
    <name evidence="5" type="primary">apaH</name>
    <name evidence="7" type="ORF">DAI18_09065</name>
</gene>
<reference evidence="7 8" key="1">
    <citation type="submission" date="2018-04" db="EMBL/GenBank/DDBJ databases">
        <title>Denitrifier Microvirgula.</title>
        <authorList>
            <person name="Anderson E."/>
            <person name="Jang J."/>
            <person name="Ishii S."/>
        </authorList>
    </citation>
    <scope>NUCLEOTIDE SEQUENCE [LARGE SCALE GENOMIC DNA]</scope>
    <source>
        <strain evidence="7 8">BE2.4</strain>
    </source>
</reference>
<evidence type="ECO:0000256" key="1">
    <source>
        <dbReference type="ARBA" id="ARBA00003413"/>
    </source>
</evidence>
<dbReference type="STRING" id="1122240.GCA_000620105_02584"/>
<dbReference type="RefSeq" id="WP_028499589.1">
    <property type="nucleotide sequence ID" value="NZ_CALFSO010000053.1"/>
</dbReference>
<dbReference type="InterPro" id="IPR004843">
    <property type="entry name" value="Calcineurin-like_PHP"/>
</dbReference>